<dbReference type="PANTHER" id="PTHR36848">
    <property type="entry name" value="DNA-BINDING PROTEIN (PUTATIVE SECRETED PROTEIN)-RELATED"/>
    <property type="match status" value="1"/>
</dbReference>
<dbReference type="InterPro" id="IPR053161">
    <property type="entry name" value="Ulvan_degrading_GH"/>
</dbReference>
<accession>A0A7V7QP07</accession>
<dbReference type="OrthoDB" id="9761519at2"/>
<name>A0A7V7QP07_9FIRM</name>
<sequence length="868" mass="99992">MKKIQQILQNKYDNHIFPFLWMHGEDEVVIREYMKQIEQSGIKAVCIEARPHPDFLGKKWWADMDCILEEAKKRNMKVWILDDSHFPTGYANGEIKKSYPHLKKRFLKLYQLEFVGPIQNAKAIIKYAFQDDNDELVGVILGKKNSYQEVDASTLINITHLVKENKTLDLDLGEGVWKVMVLVATYHGGEKQTEDYLNPIDPEATDVLIHTVYEAHYQRYKEEFGNTIQGFFSDEPRFGNVHGALSSIGRNEMVLPWRNDMLEQMDQKMGESSLIYLPLLFVDAGEKAHKVRYAYMDLVSDLYSKHFSQRIGAWCEAHKVSYIGHTIEDNNAHARLGYGAGHFFKAMKGQHMAGIDVVLHQLLPGMDHGYFKSMTSSGWDGEFFHYVLGKLGSSLGHLDENKKGKVMCEVFGAYGWAEGIRMMKWITDYMLVRGVNEFVPHSFTLKEYPDPDCPPHFYAHGHNPQFKEFKILMEYMNRLSELFSDGIHRAPIGLLYHGEAEWAGEYMLMQKPAALLTRNQIDFDILPIEAILKSFVNELGVAIHKEVFQGLVIPYSQALPNDLLHKLLAIAKEGHKIYFIDALPERESMGEDITPFLFACEKETNIKVIPLEKLVTTIKEDGLFDISTTSYEPYLRYYQYEHNNETIVMFTNEHPYQTINTKVIVPFTKPCYQYDAFSNALHSNILLQKEKEGRSISLSLEAYESKVFVFSEEEYNCKEHQDLTLVKEEILKGNVEVDLLKAKSYPQVYASEKIDRFGSRMKQSLDDFAGIMRYETLFELNEIPSALKLRIEGIYETAHVYINGMDGGSKICGPYCFDVSQIVKKGINTLVIEVTTTLVRENYDWLSQFMLIEPIGINGDVILEYYKE</sequence>
<evidence type="ECO:0000313" key="1">
    <source>
        <dbReference type="EMBL" id="KAB1441036.1"/>
    </source>
</evidence>
<evidence type="ECO:0000313" key="2">
    <source>
        <dbReference type="Proteomes" id="UP000461768"/>
    </source>
</evidence>
<dbReference type="PANTHER" id="PTHR36848:SF2">
    <property type="entry name" value="SECRETED PROTEIN"/>
    <property type="match status" value="1"/>
</dbReference>
<comment type="caution">
    <text evidence="1">The sequence shown here is derived from an EMBL/GenBank/DDBJ whole genome shotgun (WGS) entry which is preliminary data.</text>
</comment>
<dbReference type="SUPFAM" id="SSF51445">
    <property type="entry name" value="(Trans)glycosidases"/>
    <property type="match status" value="1"/>
</dbReference>
<reference evidence="1 2" key="1">
    <citation type="submission" date="2019-09" db="EMBL/GenBank/DDBJ databases">
        <authorList>
            <person name="Valk L.C."/>
        </authorList>
    </citation>
    <scope>NUCLEOTIDE SEQUENCE [LARGE SCALE GENOMIC DNA]</scope>
    <source>
        <strain evidence="1">GalUA</strain>
    </source>
</reference>
<dbReference type="Gene3D" id="2.60.120.260">
    <property type="entry name" value="Galactose-binding domain-like"/>
    <property type="match status" value="1"/>
</dbReference>
<dbReference type="GO" id="GO:0016787">
    <property type="term" value="F:hydrolase activity"/>
    <property type="evidence" value="ECO:0007669"/>
    <property type="project" value="UniProtKB-KW"/>
</dbReference>
<dbReference type="InterPro" id="IPR008979">
    <property type="entry name" value="Galactose-bd-like_sf"/>
</dbReference>
<dbReference type="EMBL" id="WAGX01000002">
    <property type="protein sequence ID" value="KAB1441036.1"/>
    <property type="molecule type" value="Genomic_DNA"/>
</dbReference>
<dbReference type="InterPro" id="IPR017853">
    <property type="entry name" value="GH"/>
</dbReference>
<organism evidence="1 2">
    <name type="scientific">Candidatus Galacturonatibacter soehngenii</name>
    <dbReference type="NCBI Taxonomy" id="2307010"/>
    <lineage>
        <taxon>Bacteria</taxon>
        <taxon>Bacillati</taxon>
        <taxon>Bacillota</taxon>
        <taxon>Clostridia</taxon>
        <taxon>Lachnospirales</taxon>
        <taxon>Lachnospiraceae</taxon>
        <taxon>Candidatus Galacturonatibacter</taxon>
    </lineage>
</organism>
<reference evidence="1 2" key="2">
    <citation type="submission" date="2020-02" db="EMBL/GenBank/DDBJ databases">
        <title>Candidatus Galacturonibacter soehngenii shows hetero-acetogenic catabolism of galacturonic acid but lacks a canonical carbon monoxide dehydrogenase/acetyl-CoA synthase complex.</title>
        <authorList>
            <person name="Diender M."/>
            <person name="Stouten G.R."/>
            <person name="Petersen J.F."/>
            <person name="Nielsen P.H."/>
            <person name="Dueholm M.S."/>
            <person name="Pronk J.T."/>
            <person name="Van Loosdrecht M.C.M."/>
        </authorList>
    </citation>
    <scope>NUCLEOTIDE SEQUENCE [LARGE SCALE GENOMIC DNA]</scope>
    <source>
        <strain evidence="1">GalUA</strain>
    </source>
</reference>
<proteinExistence type="predicted"/>
<dbReference type="AlphaFoldDB" id="A0A7V7QP07"/>
<keyword evidence="2" id="KW-1185">Reference proteome</keyword>
<dbReference type="SUPFAM" id="SSF49785">
    <property type="entry name" value="Galactose-binding domain-like"/>
    <property type="match status" value="1"/>
</dbReference>
<protein>
    <submittedName>
        <fullName evidence="1">Glycoside hydrolase</fullName>
    </submittedName>
</protein>
<gene>
    <name evidence="1" type="ORF">F7O84_00700</name>
</gene>
<dbReference type="RefSeq" id="WP_151140727.1">
    <property type="nucleotide sequence ID" value="NZ_WAGX01000002.1"/>
</dbReference>
<dbReference type="Proteomes" id="UP000461768">
    <property type="component" value="Unassembled WGS sequence"/>
</dbReference>
<keyword evidence="1" id="KW-0378">Hydrolase</keyword>